<dbReference type="InterPro" id="IPR001119">
    <property type="entry name" value="SLH_dom"/>
</dbReference>
<evidence type="ECO:0008006" key="7">
    <source>
        <dbReference type="Google" id="ProtNLM"/>
    </source>
</evidence>
<dbReference type="SMART" id="SM00635">
    <property type="entry name" value="BID_2"/>
    <property type="match status" value="2"/>
</dbReference>
<dbReference type="Pfam" id="PF13385">
    <property type="entry name" value="Laminin_G_3"/>
    <property type="match status" value="1"/>
</dbReference>
<dbReference type="InterPro" id="IPR013320">
    <property type="entry name" value="ConA-like_dom_sf"/>
</dbReference>
<dbReference type="InterPro" id="IPR013783">
    <property type="entry name" value="Ig-like_fold"/>
</dbReference>
<organism evidence="5 6">
    <name type="scientific">Paenibacillus albilobatus</name>
    <dbReference type="NCBI Taxonomy" id="2716884"/>
    <lineage>
        <taxon>Bacteria</taxon>
        <taxon>Bacillati</taxon>
        <taxon>Bacillota</taxon>
        <taxon>Bacilli</taxon>
        <taxon>Bacillales</taxon>
        <taxon>Paenibacillaceae</taxon>
        <taxon>Paenibacillus</taxon>
    </lineage>
</organism>
<dbReference type="PANTHER" id="PTHR14340">
    <property type="entry name" value="MICROFIBRIL-ASSOCIATED GLYCOPROTEIN 3"/>
    <property type="match status" value="1"/>
</dbReference>
<dbReference type="Gene3D" id="2.60.40.10">
    <property type="entry name" value="Immunoglobulins"/>
    <property type="match status" value="3"/>
</dbReference>
<dbReference type="InterPro" id="IPR003961">
    <property type="entry name" value="FN3_dom"/>
</dbReference>
<feature type="region of interest" description="Disordered" evidence="2">
    <location>
        <begin position="836"/>
        <end position="882"/>
    </location>
</feature>
<protein>
    <recommendedName>
        <fullName evidence="7">S-layer homology domain-containing protein</fullName>
    </recommendedName>
</protein>
<dbReference type="Pfam" id="PF00395">
    <property type="entry name" value="SLH"/>
    <property type="match status" value="3"/>
</dbReference>
<dbReference type="Pfam" id="PF00041">
    <property type="entry name" value="fn3"/>
    <property type="match status" value="2"/>
</dbReference>
<evidence type="ECO:0000256" key="2">
    <source>
        <dbReference type="SAM" id="MobiDB-lite"/>
    </source>
</evidence>
<dbReference type="Pfam" id="PF02368">
    <property type="entry name" value="Big_2"/>
    <property type="match status" value="1"/>
</dbReference>
<feature type="domain" description="Fibronectin type-III" evidence="3">
    <location>
        <begin position="580"/>
        <end position="671"/>
    </location>
</feature>
<proteinExistence type="predicted"/>
<sequence length="1299" mass="136957">MKQSFTKIAICSTLSLGLAVSGVGPVHSVLAQTGSSLVWIDNSPAALPSINEDDANSAGARISDLLSGKVSDPMNVGVAITNLDNAHGNWQYYNASIGLWYNIEPTSDNHVLLLKSTDQIRFVPARDWNGDTSVRYKLWDASANSLQKYSYVDSTSYSGFSSDLGSASIHVLPVNDPPYLTEISGGDYLSFDGNGDYVTFPDFGMYGNSFTVEGYLKVNAFQTWMRFFDSSIGMNNYNVFVGFDRTKMNFSSYTGQYPGAGGNITTQENFPISQWVHVAIVYDQTQKTGSIYWDGALKARGPMDLSVIGNKPRPNNWLGKSTWAQDGDFNGGMKDVRFWSKAKSQDEIIRGMNDDLTGSEADLVANYKLNDRSSGNIAVNTGGTRNNGTISNATWAQNTGFVGSTITDKNKSVARTFKVLDPDEGDQIQVSARSSNPSLIADQNLVMTGSGDERTLTMTPAANAYGQSVITVTLNDGSVSTTYSFTLNVNNTWDVLVTGVTLDSKNLELTVGGATQTLIAAVEPADAADRSVTWKSSDETVATVDRNGVVTPVGPGNATITVETTDGSFKDTAAVHVADKPSAPTDVKAIAGDGEATISFKEPDRNGGSPITQYTVIVSPGGKTVTGSASPIKVTGLDNGTPYTFTVIATNRAGDSAASASSGAVTPVPPAPGAPVMKPPVAGNGQVALAWDPVDEATGYKVFQSENPDAIDTEVATVTGSVYNYLATGLTNGSTYYFAVKATNLGEDSPASLPVSATPVTTPAAPTNVKAVAGNGEVTITFTPPADNGGRPITGYEVTAQPGGMIVTGAASPITVTGLTNGASYTFTVKAISSAGSGESSAESNPVIPKQPSSGDDSNTPAPTPVPPTTTVPTAPAAPPKVDTSTAVLVNGNSEKAGNITTSKRDGQTVTTVALDPKKLEDMLQAAGQHALVTIPVTADSDTVASELNGQMVKSMENKQAVLQIKTNRATFTLPAQQIDIDSISNQIGKSVALQDIKVRIEMATPAADKVKALDKAAADGSFTLVARPVEFTIRGIYGDKVIEVSKFNAFVERMIAIPDGVDPSKITTGVAVDPDGRVRHVPTKITVIDGKYYAKINSLTNDVYSVVWHPLEFGDAANHWAKASVNEMGSRMVIEGMGDGRFGPDRDITRAEFAAIVVRGLGLKPEEGAAPFQDVKTSDWYSGAIETASAYRLIQGFEDGTFRPNDKITREQAMAIVAKAMKLTGLAAKLNQQSAEKTLAPYKDAAHAARWAQQSIADCLQAGIVTGRSSTRLAPASFITRAEVAAVVERLLQKSDLI</sequence>
<feature type="domain" description="Fibronectin type-III" evidence="3">
    <location>
        <begin position="762"/>
        <end position="852"/>
    </location>
</feature>
<dbReference type="PANTHER" id="PTHR14340:SF9">
    <property type="entry name" value="FIBRONECTIN TYPE-III DOMAIN-CONTAINING PROTEIN"/>
    <property type="match status" value="1"/>
</dbReference>
<dbReference type="SUPFAM" id="SSF49899">
    <property type="entry name" value="Concanavalin A-like lectins/glucanases"/>
    <property type="match status" value="1"/>
</dbReference>
<feature type="domain" description="Fibronectin type-III" evidence="3">
    <location>
        <begin position="672"/>
        <end position="761"/>
    </location>
</feature>
<evidence type="ECO:0000259" key="4">
    <source>
        <dbReference type="PROSITE" id="PS51272"/>
    </source>
</evidence>
<reference evidence="5" key="1">
    <citation type="submission" date="2021-03" db="EMBL/GenBank/DDBJ databases">
        <title>Antimicrobial resistance genes in bacteria isolated from Japanese honey, and their potential for conferring macrolide and lincosamide resistance in the American foulbrood pathogen Paenibacillus larvae.</title>
        <authorList>
            <person name="Okamoto M."/>
            <person name="Kumagai M."/>
            <person name="Kanamori H."/>
            <person name="Takamatsu D."/>
        </authorList>
    </citation>
    <scope>NUCLEOTIDE SEQUENCE</scope>
    <source>
        <strain evidence="5">J2TS6</strain>
    </source>
</reference>
<dbReference type="PROSITE" id="PS50853">
    <property type="entry name" value="FN3"/>
    <property type="match status" value="3"/>
</dbReference>
<gene>
    <name evidence="5" type="ORF">J2TS6_57800</name>
</gene>
<keyword evidence="1" id="KW-0393">Immunoglobulin domain</keyword>
<feature type="domain" description="SLH" evidence="4">
    <location>
        <begin position="1240"/>
        <end position="1299"/>
    </location>
</feature>
<dbReference type="RefSeq" id="WP_160044879.1">
    <property type="nucleotide sequence ID" value="NZ_BORQ01000011.1"/>
</dbReference>
<dbReference type="Gene3D" id="2.60.40.1080">
    <property type="match status" value="1"/>
</dbReference>
<name>A0A919XKZ0_9BACL</name>
<feature type="domain" description="SLH" evidence="4">
    <location>
        <begin position="1109"/>
        <end position="1168"/>
    </location>
</feature>
<dbReference type="SUPFAM" id="SSF49265">
    <property type="entry name" value="Fibronectin type III"/>
    <property type="match status" value="2"/>
</dbReference>
<keyword evidence="6" id="KW-1185">Reference proteome</keyword>
<evidence type="ECO:0000313" key="5">
    <source>
        <dbReference type="EMBL" id="GIO34639.1"/>
    </source>
</evidence>
<dbReference type="InterPro" id="IPR008964">
    <property type="entry name" value="Invasin/intimin_cell_adhesion"/>
</dbReference>
<comment type="caution">
    <text evidence="5">The sequence shown here is derived from an EMBL/GenBank/DDBJ whole genome shotgun (WGS) entry which is preliminary data.</text>
</comment>
<dbReference type="Gene3D" id="2.60.120.200">
    <property type="match status" value="1"/>
</dbReference>
<dbReference type="PROSITE" id="PS51272">
    <property type="entry name" value="SLH"/>
    <property type="match status" value="3"/>
</dbReference>
<dbReference type="InterPro" id="IPR003343">
    <property type="entry name" value="Big_2"/>
</dbReference>
<evidence type="ECO:0000259" key="3">
    <source>
        <dbReference type="PROSITE" id="PS50853"/>
    </source>
</evidence>
<dbReference type="CDD" id="cd00063">
    <property type="entry name" value="FN3"/>
    <property type="match status" value="3"/>
</dbReference>
<dbReference type="Proteomes" id="UP000679779">
    <property type="component" value="Unassembled WGS sequence"/>
</dbReference>
<evidence type="ECO:0000313" key="6">
    <source>
        <dbReference type="Proteomes" id="UP000679779"/>
    </source>
</evidence>
<dbReference type="SMART" id="SM00060">
    <property type="entry name" value="FN3"/>
    <property type="match status" value="3"/>
</dbReference>
<dbReference type="InterPro" id="IPR036116">
    <property type="entry name" value="FN3_sf"/>
</dbReference>
<accession>A0A919XKZ0</accession>
<dbReference type="EMBL" id="BORQ01000011">
    <property type="protein sequence ID" value="GIO34639.1"/>
    <property type="molecule type" value="Genomic_DNA"/>
</dbReference>
<evidence type="ECO:0000256" key="1">
    <source>
        <dbReference type="ARBA" id="ARBA00023319"/>
    </source>
</evidence>
<feature type="domain" description="SLH" evidence="4">
    <location>
        <begin position="1169"/>
        <end position="1232"/>
    </location>
</feature>
<dbReference type="SUPFAM" id="SSF49373">
    <property type="entry name" value="Invasin/intimin cell-adhesion fragments"/>
    <property type="match status" value="1"/>
</dbReference>